<dbReference type="AlphaFoldDB" id="A0A6J7R982"/>
<dbReference type="EMBL" id="CAFBMM010000003">
    <property type="protein sequence ID" value="CAB4896041.1"/>
    <property type="molecule type" value="Genomic_DNA"/>
</dbReference>
<accession>A0A6J7R982</accession>
<sequence>MRLIAASLISIGFLFVGATGAQSTQEANRPSKSKIDCAKAKEAATDIGFQYQKLLFLNSASAWATTARDPLGGTLDGIKLQANAKTLKFLKSVKTTQLGFSTVKKSLANISQLGKLVDAALASSTPYPGPGEEAYNLATKNALGDRAVISYALEKRGC</sequence>
<gene>
    <name evidence="1" type="ORF">UFOPK3605_00202</name>
    <name evidence="2" type="ORF">UFOPK3897_00253</name>
    <name evidence="3" type="ORF">UFOPK4121_00913</name>
</gene>
<reference evidence="3" key="1">
    <citation type="submission" date="2020-05" db="EMBL/GenBank/DDBJ databases">
        <authorList>
            <person name="Chiriac C."/>
            <person name="Salcher M."/>
            <person name="Ghai R."/>
            <person name="Kavagutti S V."/>
        </authorList>
    </citation>
    <scope>NUCLEOTIDE SEQUENCE</scope>
</reference>
<protein>
    <submittedName>
        <fullName evidence="3">Unannotated protein</fullName>
    </submittedName>
</protein>
<evidence type="ECO:0000313" key="1">
    <source>
        <dbReference type="EMBL" id="CAB4896041.1"/>
    </source>
</evidence>
<organism evidence="3">
    <name type="scientific">freshwater metagenome</name>
    <dbReference type="NCBI Taxonomy" id="449393"/>
    <lineage>
        <taxon>unclassified sequences</taxon>
        <taxon>metagenomes</taxon>
        <taxon>ecological metagenomes</taxon>
    </lineage>
</organism>
<dbReference type="EMBL" id="CAFBPQ010000026">
    <property type="protein sequence ID" value="CAB5025266.1"/>
    <property type="molecule type" value="Genomic_DNA"/>
</dbReference>
<evidence type="ECO:0000313" key="2">
    <source>
        <dbReference type="EMBL" id="CAB4969336.1"/>
    </source>
</evidence>
<proteinExistence type="predicted"/>
<evidence type="ECO:0000313" key="3">
    <source>
        <dbReference type="EMBL" id="CAB5025266.1"/>
    </source>
</evidence>
<name>A0A6J7R982_9ZZZZ</name>
<dbReference type="EMBL" id="CAFBOF010000002">
    <property type="protein sequence ID" value="CAB4969336.1"/>
    <property type="molecule type" value="Genomic_DNA"/>
</dbReference>